<evidence type="ECO:0000256" key="13">
    <source>
        <dbReference type="SAM" id="MobiDB-lite"/>
    </source>
</evidence>
<feature type="active site" description="Proton acceptor" evidence="10">
    <location>
        <position position="413"/>
    </location>
</feature>
<evidence type="ECO:0000256" key="9">
    <source>
        <dbReference type="HAMAP-Rule" id="MF_01491"/>
    </source>
</evidence>
<dbReference type="InterPro" id="IPR001279">
    <property type="entry name" value="Metallo-B-lactamas"/>
</dbReference>
<feature type="binding site" evidence="12">
    <location>
        <position position="435"/>
    </location>
    <ligand>
        <name>Zn(2+)</name>
        <dbReference type="ChEBI" id="CHEBI:29105"/>
        <label>1</label>
        <note>catalytic</note>
    </ligand>
</feature>
<feature type="binding site" evidence="9 11">
    <location>
        <begin position="409"/>
        <end position="413"/>
    </location>
    <ligand>
        <name>substrate</name>
    </ligand>
</feature>
<dbReference type="NCBIfam" id="TIGR00649">
    <property type="entry name" value="MG423"/>
    <property type="match status" value="1"/>
</dbReference>
<comment type="caution">
    <text evidence="15">The sequence shown here is derived from an EMBL/GenBank/DDBJ whole genome shotgun (WGS) entry which is preliminary data.</text>
</comment>
<dbReference type="Pfam" id="PF17770">
    <property type="entry name" value="RNase_J_C"/>
    <property type="match status" value="1"/>
</dbReference>
<dbReference type="Pfam" id="PF07521">
    <property type="entry name" value="RMMBL"/>
    <property type="match status" value="1"/>
</dbReference>
<dbReference type="GO" id="GO:0006364">
    <property type="term" value="P:rRNA processing"/>
    <property type="evidence" value="ECO:0007669"/>
    <property type="project" value="UniProtKB-UniRule"/>
</dbReference>
<dbReference type="PANTHER" id="PTHR43694:SF1">
    <property type="entry name" value="RIBONUCLEASE J"/>
    <property type="match status" value="1"/>
</dbReference>
<dbReference type="InterPro" id="IPR030854">
    <property type="entry name" value="RNase_J_bac"/>
</dbReference>
<feature type="domain" description="Metallo-beta-lactamase" evidence="14">
    <location>
        <begin position="63"/>
        <end position="263"/>
    </location>
</feature>
<dbReference type="Gene3D" id="3.60.15.10">
    <property type="entry name" value="Ribonuclease Z/Hydroxyacylglutathione hydrolase-like"/>
    <property type="match status" value="1"/>
</dbReference>
<evidence type="ECO:0000256" key="10">
    <source>
        <dbReference type="PIRSR" id="PIRSR004803-1"/>
    </source>
</evidence>
<dbReference type="InterPro" id="IPR041636">
    <property type="entry name" value="RNase_J_C"/>
</dbReference>
<feature type="binding site" evidence="12">
    <location>
        <position position="186"/>
    </location>
    <ligand>
        <name>Zn(2+)</name>
        <dbReference type="ChEBI" id="CHEBI:29105"/>
        <label>1</label>
        <note>catalytic</note>
    </ligand>
</feature>
<accession>A0A2H0B1Q5</accession>
<evidence type="ECO:0000256" key="1">
    <source>
        <dbReference type="ARBA" id="ARBA00022490"/>
    </source>
</evidence>
<gene>
    <name evidence="9" type="primary">rnj</name>
    <name evidence="15" type="ORF">COX11_01850</name>
</gene>
<dbReference type="InterPro" id="IPR055132">
    <property type="entry name" value="RNase_J_b_CASP"/>
</dbReference>
<dbReference type="GO" id="GO:0008270">
    <property type="term" value="F:zinc ion binding"/>
    <property type="evidence" value="ECO:0007669"/>
    <property type="project" value="InterPro"/>
</dbReference>
<dbReference type="InterPro" id="IPR001587">
    <property type="entry name" value="RNase_J_CS"/>
</dbReference>
<feature type="binding site" evidence="12">
    <location>
        <position position="120"/>
    </location>
    <ligand>
        <name>Zn(2+)</name>
        <dbReference type="ChEBI" id="CHEBI:29105"/>
        <label>1</label>
        <note>catalytic</note>
    </ligand>
</feature>
<dbReference type="AlphaFoldDB" id="A0A2H0B1Q5"/>
<evidence type="ECO:0000256" key="8">
    <source>
        <dbReference type="ARBA" id="ARBA00022884"/>
    </source>
</evidence>
<feature type="binding site" evidence="12">
    <location>
        <position position="489"/>
    </location>
    <ligand>
        <name>Ca(2+)</name>
        <dbReference type="ChEBI" id="CHEBI:29108"/>
    </ligand>
</feature>
<evidence type="ECO:0000256" key="3">
    <source>
        <dbReference type="ARBA" id="ARBA00022723"/>
    </source>
</evidence>
<evidence type="ECO:0000313" key="16">
    <source>
        <dbReference type="Proteomes" id="UP000230671"/>
    </source>
</evidence>
<keyword evidence="12" id="KW-0106">Calcium</keyword>
<dbReference type="PANTHER" id="PTHR43694">
    <property type="entry name" value="RIBONUCLEASE J"/>
    <property type="match status" value="1"/>
</dbReference>
<dbReference type="SUPFAM" id="SSF56281">
    <property type="entry name" value="Metallo-hydrolase/oxidoreductase"/>
    <property type="match status" value="1"/>
</dbReference>
<proteinExistence type="inferred from homology"/>
<feature type="binding site" evidence="12">
    <location>
        <position position="93"/>
    </location>
    <ligand>
        <name>Ca(2+)</name>
        <dbReference type="ChEBI" id="CHEBI:29108"/>
    </ligand>
</feature>
<dbReference type="EMBL" id="PCSO01000078">
    <property type="protein sequence ID" value="PIP50848.1"/>
    <property type="molecule type" value="Genomic_DNA"/>
</dbReference>
<dbReference type="PIRSF" id="PIRSF004803">
    <property type="entry name" value="RnjA"/>
    <property type="match status" value="1"/>
</dbReference>
<keyword evidence="7 9" id="KW-0269">Exonuclease</keyword>
<dbReference type="SMART" id="SM00849">
    <property type="entry name" value="Lactamase_B"/>
    <property type="match status" value="1"/>
</dbReference>
<dbReference type="InterPro" id="IPR036866">
    <property type="entry name" value="RibonucZ/Hydroxyglut_hydro"/>
</dbReference>
<dbReference type="InterPro" id="IPR042173">
    <property type="entry name" value="RNase_J_2"/>
</dbReference>
<comment type="cofactor">
    <cofactor evidence="12">
        <name>Zn(2+)</name>
        <dbReference type="ChEBI" id="CHEBI:29105"/>
    </cofactor>
    <text evidence="12">Binds 2 Zn(2+) ions per subunit. It is not clear if Zn(2+) or Mg(2+) is physiologically important.</text>
</comment>
<keyword evidence="1 9" id="KW-0963">Cytoplasm</keyword>
<keyword evidence="6 12" id="KW-0862">Zinc</keyword>
<dbReference type="GO" id="GO:0004534">
    <property type="term" value="F:5'-3' RNA exonuclease activity"/>
    <property type="evidence" value="ECO:0007669"/>
    <property type="project" value="UniProtKB-UniRule"/>
</dbReference>
<evidence type="ECO:0000256" key="12">
    <source>
        <dbReference type="PIRSR" id="PIRSR004803-3"/>
    </source>
</evidence>
<dbReference type="InterPro" id="IPR011108">
    <property type="entry name" value="RMMBL"/>
</dbReference>
<evidence type="ECO:0000256" key="7">
    <source>
        <dbReference type="ARBA" id="ARBA00022839"/>
    </source>
</evidence>
<dbReference type="EC" id="3.1.-.-" evidence="9"/>
<organism evidence="15 16">
    <name type="scientific">Candidatus Berkelbacteria bacterium CG23_combo_of_CG06-09_8_20_14_all_41_73</name>
    <dbReference type="NCBI Taxonomy" id="1974519"/>
    <lineage>
        <taxon>Bacteria</taxon>
        <taxon>Candidatus Berkelbacteria</taxon>
    </lineage>
</organism>
<comment type="subcellular location">
    <subcellularLocation>
        <location evidence="9">Cytoplasm</location>
    </subcellularLocation>
</comment>
<keyword evidence="8 9" id="KW-0694">RNA-binding</keyword>
<dbReference type="GO" id="GO:0005737">
    <property type="term" value="C:cytoplasm"/>
    <property type="evidence" value="ECO:0007669"/>
    <property type="project" value="UniProtKB-SubCell"/>
</dbReference>
<evidence type="ECO:0000259" key="14">
    <source>
        <dbReference type="SMART" id="SM00849"/>
    </source>
</evidence>
<dbReference type="InterPro" id="IPR004613">
    <property type="entry name" value="RNase_J"/>
</dbReference>
<dbReference type="CDD" id="cd07714">
    <property type="entry name" value="RNaseJ_MBL-fold"/>
    <property type="match status" value="1"/>
</dbReference>
<evidence type="ECO:0000256" key="2">
    <source>
        <dbReference type="ARBA" id="ARBA00022722"/>
    </source>
</evidence>
<dbReference type="Pfam" id="PF22505">
    <property type="entry name" value="RNase_J_b_CASP"/>
    <property type="match status" value="1"/>
</dbReference>
<feature type="binding site" evidence="12">
    <location>
        <position position="208"/>
    </location>
    <ligand>
        <name>Zn(2+)</name>
        <dbReference type="ChEBI" id="CHEBI:29105"/>
        <label>1</label>
        <note>catalytic</note>
    </ligand>
</feature>
<comment type="function">
    <text evidence="9">An RNase that has 5'-3' exonuclease and possibly endonuclease activity. Involved in maturation of rRNA and in some organisms also mRNA maturation and/or decay.</text>
</comment>
<dbReference type="Pfam" id="PF12706">
    <property type="entry name" value="Lactamase_B_2"/>
    <property type="match status" value="1"/>
</dbReference>
<evidence type="ECO:0000256" key="4">
    <source>
        <dbReference type="ARBA" id="ARBA00022759"/>
    </source>
</evidence>
<dbReference type="Gene3D" id="3.40.50.10710">
    <property type="entry name" value="Metallo-hydrolase/oxidoreductase"/>
    <property type="match status" value="1"/>
</dbReference>
<evidence type="ECO:0000256" key="11">
    <source>
        <dbReference type="PIRSR" id="PIRSR004803-2"/>
    </source>
</evidence>
<dbReference type="PROSITE" id="PS01292">
    <property type="entry name" value="UPF0036"/>
    <property type="match status" value="1"/>
</dbReference>
<feature type="binding site" evidence="12">
    <location>
        <position position="91"/>
    </location>
    <ligand>
        <name>Ca(2+)</name>
        <dbReference type="ChEBI" id="CHEBI:29108"/>
    </ligand>
</feature>
<comment type="similarity">
    <text evidence="9">Belongs to the metallo-beta-lactamase superfamily. RNA-metabolizing metallo-beta-lactamase-like family. Bacterial RNase J subfamily.</text>
</comment>
<feature type="binding site" evidence="12">
    <location>
        <position position="116"/>
    </location>
    <ligand>
        <name>Zn(2+)</name>
        <dbReference type="ChEBI" id="CHEBI:29105"/>
        <label>1</label>
        <note>catalytic</note>
    </ligand>
</feature>
<protein>
    <recommendedName>
        <fullName evidence="9">Ribonuclease J</fullName>
        <shortName evidence="9">RNase J</shortName>
        <ecNumber evidence="9">3.1.-.-</ecNumber>
    </recommendedName>
</protein>
<dbReference type="Proteomes" id="UP000230671">
    <property type="component" value="Unassembled WGS sequence"/>
</dbReference>
<keyword evidence="2 9" id="KW-0540">Nuclease</keyword>
<comment type="cofactor">
    <cofactor evidence="12">
        <name>Ca(2+)</name>
        <dbReference type="ChEBI" id="CHEBI:29108"/>
    </cofactor>
    <text evidence="12">Binds 1 Ca(2+) cation per subunit. Seen in 1 crystal structure, it is not clear if it is physiologically important.</text>
</comment>
<feature type="active site" description="Proton donor" evidence="10">
    <location>
        <position position="240"/>
    </location>
</feature>
<feature type="region of interest" description="Disordered" evidence="13">
    <location>
        <begin position="19"/>
        <end position="40"/>
    </location>
</feature>
<feature type="binding site" evidence="12">
    <location>
        <position position="118"/>
    </location>
    <ligand>
        <name>Zn(2+)</name>
        <dbReference type="ChEBI" id="CHEBI:29105"/>
        <label>1</label>
        <note>catalytic</note>
    </ligand>
</feature>
<evidence type="ECO:0000256" key="6">
    <source>
        <dbReference type="ARBA" id="ARBA00022833"/>
    </source>
</evidence>
<evidence type="ECO:0000256" key="5">
    <source>
        <dbReference type="ARBA" id="ARBA00022801"/>
    </source>
</evidence>
<name>A0A2H0B1Q5_9BACT</name>
<reference evidence="15 16" key="1">
    <citation type="submission" date="2017-09" db="EMBL/GenBank/DDBJ databases">
        <title>Depth-based differentiation of microbial function through sediment-hosted aquifers and enrichment of novel symbionts in the deep terrestrial subsurface.</title>
        <authorList>
            <person name="Probst A.J."/>
            <person name="Ladd B."/>
            <person name="Jarett J.K."/>
            <person name="Geller-Mcgrath D.E."/>
            <person name="Sieber C.M."/>
            <person name="Emerson J.B."/>
            <person name="Anantharaman K."/>
            <person name="Thomas B.C."/>
            <person name="Malmstrom R."/>
            <person name="Stieglmeier M."/>
            <person name="Klingl A."/>
            <person name="Woyke T."/>
            <person name="Ryan C.M."/>
            <person name="Banfield J.F."/>
        </authorList>
    </citation>
    <scope>NUCLEOTIDE SEQUENCE [LARGE SCALE GENOMIC DNA]</scope>
    <source>
        <strain evidence="15">CG23_combo_of_CG06-09_8_20_14_all_41_73</strain>
    </source>
</reference>
<dbReference type="Gene3D" id="3.10.20.580">
    <property type="match status" value="1"/>
</dbReference>
<dbReference type="HAMAP" id="MF_01491">
    <property type="entry name" value="RNase_J_bact"/>
    <property type="match status" value="1"/>
</dbReference>
<dbReference type="GO" id="GO:0003723">
    <property type="term" value="F:RNA binding"/>
    <property type="evidence" value="ECO:0007669"/>
    <property type="project" value="UniProtKB-UniRule"/>
</dbReference>
<keyword evidence="3 12" id="KW-0479">Metal-binding</keyword>
<comment type="subunit">
    <text evidence="9">Homodimer, may be a subunit of the RNA degradosome.</text>
</comment>
<feature type="compositionally biased region" description="Polar residues" evidence="13">
    <location>
        <begin position="24"/>
        <end position="40"/>
    </location>
</feature>
<feature type="binding site" evidence="12">
    <location>
        <position position="121"/>
    </location>
    <ligand>
        <name>Zn(2+)</name>
        <dbReference type="ChEBI" id="CHEBI:29105"/>
        <label>1</label>
        <note>catalytic</note>
    </ligand>
</feature>
<evidence type="ECO:0000313" key="15">
    <source>
        <dbReference type="EMBL" id="PIP50848.1"/>
    </source>
</evidence>
<keyword evidence="9" id="KW-0698">rRNA processing</keyword>
<keyword evidence="4 9" id="KW-0255">Endonuclease</keyword>
<dbReference type="GO" id="GO:0004521">
    <property type="term" value="F:RNA endonuclease activity"/>
    <property type="evidence" value="ECO:0007669"/>
    <property type="project" value="UniProtKB-UniRule"/>
</dbReference>
<sequence>MITRERTLRGLRKTDLSKTFGRGYSNTQTSESRVNTAGQASGHNFLKKPALRFIPLGGLEEVGKNMSAIEYGNDILVIDMGLMFPNEDMPGIDYVIPDINYLVENKDKIRGVIITHGHLDHTGAIPYLYDKLGSPQIYSAPLTVGLIKKRLEEFGLENRVKLATITPGEDVLQLGVFKVETFRLNHNIPDNMGLAITTPEGILVYATDWKFDHTPADGRPTDFSKLAVLGGQGVLALFSDSTNAQKPGHTISEKEVEDVLFKLVENARGRVIIATFSTLISRIQQILNVARKMNRKVAFSGRSMIANVEIASSLKALIISADIMIDVGDINKFPDNRVLIVCTGSQGEERSALTRIAAGEHRQIKVKKGDTVILSSSPIPGNERSVNDVMDNLFREGARVIYQKLMDVHTSGHAYQEDLKLMIGLIKPKFFIPIHGERHKLMVHAQIAEDVGIPEENILVSDNGQIIEFVDGRGSVTNKRVPASYVMVDGLGVGDVGNIVLRDRKAMAADGIFVVIVTVNHETGQIVTSPDIISRGFIYMRENENLVHKARAEVKRLFAKHAADRKARGDWALIKTKLREDLGKFLYRETERRPMVIPVIIEV</sequence>
<keyword evidence="5 9" id="KW-0378">Hydrolase</keyword>